<dbReference type="GO" id="GO:0005739">
    <property type="term" value="C:mitochondrion"/>
    <property type="evidence" value="ECO:0007669"/>
    <property type="project" value="TreeGrafter"/>
</dbReference>
<dbReference type="GO" id="GO:0016301">
    <property type="term" value="F:kinase activity"/>
    <property type="evidence" value="ECO:0007669"/>
    <property type="project" value="UniProtKB-KW"/>
</dbReference>
<evidence type="ECO:0008006" key="8">
    <source>
        <dbReference type="Google" id="ProtNLM"/>
    </source>
</evidence>
<dbReference type="GO" id="GO:0006071">
    <property type="term" value="P:glycerol metabolic process"/>
    <property type="evidence" value="ECO:0007669"/>
    <property type="project" value="TreeGrafter"/>
</dbReference>
<keyword evidence="2" id="KW-0808">Transferase</keyword>
<dbReference type="EMBL" id="JAPWTK010000001">
    <property type="protein sequence ID" value="KAJ8963301.1"/>
    <property type="molecule type" value="Genomic_DNA"/>
</dbReference>
<dbReference type="FunFam" id="3.30.420.40:FF:000104">
    <property type="entry name" value="putative glycerol kinase 5"/>
    <property type="match status" value="1"/>
</dbReference>
<evidence type="ECO:0000259" key="5">
    <source>
        <dbReference type="Pfam" id="PF02782"/>
    </source>
</evidence>
<comment type="similarity">
    <text evidence="1">Belongs to the FGGY kinase family.</text>
</comment>
<dbReference type="Gene3D" id="3.30.420.40">
    <property type="match status" value="2"/>
</dbReference>
<proteinExistence type="inferred from homology"/>
<feature type="domain" description="Carbohydrate kinase FGGY C-terminal" evidence="5">
    <location>
        <begin position="175"/>
        <end position="350"/>
    </location>
</feature>
<dbReference type="SUPFAM" id="SSF53067">
    <property type="entry name" value="Actin-like ATPase domain"/>
    <property type="match status" value="2"/>
</dbReference>
<evidence type="ECO:0000256" key="2">
    <source>
        <dbReference type="ARBA" id="ARBA00022679"/>
    </source>
</evidence>
<organism evidence="6 7">
    <name type="scientific">Aromia moschata</name>
    <dbReference type="NCBI Taxonomy" id="1265417"/>
    <lineage>
        <taxon>Eukaryota</taxon>
        <taxon>Metazoa</taxon>
        <taxon>Ecdysozoa</taxon>
        <taxon>Arthropoda</taxon>
        <taxon>Hexapoda</taxon>
        <taxon>Insecta</taxon>
        <taxon>Pterygota</taxon>
        <taxon>Neoptera</taxon>
        <taxon>Endopterygota</taxon>
        <taxon>Coleoptera</taxon>
        <taxon>Polyphaga</taxon>
        <taxon>Cucujiformia</taxon>
        <taxon>Chrysomeloidea</taxon>
        <taxon>Cerambycidae</taxon>
        <taxon>Cerambycinae</taxon>
        <taxon>Callichromatini</taxon>
        <taxon>Aromia</taxon>
    </lineage>
</organism>
<protein>
    <recommendedName>
        <fullName evidence="8">Glycerol kinase</fullName>
    </recommendedName>
</protein>
<dbReference type="GO" id="GO:0046167">
    <property type="term" value="P:glycerol-3-phosphate biosynthetic process"/>
    <property type="evidence" value="ECO:0007669"/>
    <property type="project" value="TreeGrafter"/>
</dbReference>
<dbReference type="Proteomes" id="UP001162162">
    <property type="component" value="Unassembled WGS sequence"/>
</dbReference>
<dbReference type="InterPro" id="IPR018484">
    <property type="entry name" value="FGGY_N"/>
</dbReference>
<dbReference type="AlphaFoldDB" id="A0AAV8ZFV8"/>
<evidence type="ECO:0000259" key="4">
    <source>
        <dbReference type="Pfam" id="PF00370"/>
    </source>
</evidence>
<name>A0AAV8ZFV8_9CUCU</name>
<dbReference type="PANTHER" id="PTHR10196">
    <property type="entry name" value="SUGAR KINASE"/>
    <property type="match status" value="1"/>
</dbReference>
<keyword evidence="3" id="KW-0418">Kinase</keyword>
<evidence type="ECO:0000313" key="7">
    <source>
        <dbReference type="Proteomes" id="UP001162162"/>
    </source>
</evidence>
<gene>
    <name evidence="6" type="ORF">NQ318_018770</name>
</gene>
<keyword evidence="7" id="KW-1185">Reference proteome</keyword>
<accession>A0AAV8ZFV8</accession>
<evidence type="ECO:0000313" key="6">
    <source>
        <dbReference type="EMBL" id="KAJ8963301.1"/>
    </source>
</evidence>
<dbReference type="GO" id="GO:0006641">
    <property type="term" value="P:triglyceride metabolic process"/>
    <property type="evidence" value="ECO:0007669"/>
    <property type="project" value="TreeGrafter"/>
</dbReference>
<dbReference type="Pfam" id="PF02782">
    <property type="entry name" value="FGGY_C"/>
    <property type="match status" value="1"/>
</dbReference>
<dbReference type="InterPro" id="IPR018485">
    <property type="entry name" value="FGGY_C"/>
</dbReference>
<comment type="caution">
    <text evidence="6">The sequence shown here is derived from an EMBL/GenBank/DDBJ whole genome shotgun (WGS) entry which is preliminary data.</text>
</comment>
<dbReference type="PANTHER" id="PTHR10196:SF68">
    <property type="entry name" value="GLYCEROL KINASE 5-RELATED"/>
    <property type="match status" value="1"/>
</dbReference>
<feature type="domain" description="Carbohydrate kinase FGGY N-terminal" evidence="4">
    <location>
        <begin position="9"/>
        <end position="128"/>
    </location>
</feature>
<dbReference type="Pfam" id="PF00370">
    <property type="entry name" value="FGGY_N"/>
    <property type="match status" value="1"/>
</dbReference>
<sequence>MSGDSSGFILGLDIGTTTIRCHVFNQLTNVTGAASTAVKLHYPKPGYVEIIPDILFNDILEVIKKAVEDANISFSQVKSLGISTQRATFITWRKDTGEHLHNLITWKDLRAFKLIKEINSAWSTHALRWAAYCLYLVSRNKKFGVGSKLKFSSNHMADQSSAMFGSCCFSENDIKVTMGTGAFLDVNTSNSIHPSLNGMYPLVAWQIKGSMIYMSEVSCSDAGSLIEWMISIGLIVNPAQTLEMAYKVSDTDGPPINDEKAATGFVGIKPTTTKEHMVRAVLESIVFRIALAYDLLKNERNKEYKFIRVNGGVSNNDFICQMLANLTNLVIERDRSEMSVCGVAFLAGLSCGVWKDEKELSSFYKVEKTFKPNSIEFREQIRNRLSKWMTAVERFKSWYKES</sequence>
<reference evidence="6" key="1">
    <citation type="journal article" date="2023" name="Insect Mol. Biol.">
        <title>Genome sequencing provides insights into the evolution of gene families encoding plant cell wall-degrading enzymes in longhorned beetles.</title>
        <authorList>
            <person name="Shin N.R."/>
            <person name="Okamura Y."/>
            <person name="Kirsch R."/>
            <person name="Pauchet Y."/>
        </authorList>
    </citation>
    <scope>NUCLEOTIDE SEQUENCE</scope>
    <source>
        <strain evidence="6">AMC_N1</strain>
    </source>
</reference>
<evidence type="ECO:0000256" key="3">
    <source>
        <dbReference type="ARBA" id="ARBA00022777"/>
    </source>
</evidence>
<dbReference type="InterPro" id="IPR043129">
    <property type="entry name" value="ATPase_NBD"/>
</dbReference>
<evidence type="ECO:0000256" key="1">
    <source>
        <dbReference type="ARBA" id="ARBA00009156"/>
    </source>
</evidence>